<accession>A0ABZ3F7J0</accession>
<name>A0ABZ3F7J0_9HELI</name>
<organism evidence="1 2">
    <name type="scientific">Helicobacter mastomyrinus</name>
    <dbReference type="NCBI Taxonomy" id="287948"/>
    <lineage>
        <taxon>Bacteria</taxon>
        <taxon>Pseudomonadati</taxon>
        <taxon>Campylobacterota</taxon>
        <taxon>Epsilonproteobacteria</taxon>
        <taxon>Campylobacterales</taxon>
        <taxon>Helicobacteraceae</taxon>
        <taxon>Helicobacter</taxon>
    </lineage>
</organism>
<dbReference type="EMBL" id="CP145316">
    <property type="protein sequence ID" value="XAM18175.1"/>
    <property type="molecule type" value="Genomic_DNA"/>
</dbReference>
<sequence>MAGVFNGRKNIEPDGTGAQWQPNGNVVIDLGRYRNKRALATILTITGQIVAKVTTAPTSDTAYTINYADDHIYNLFSNVQIKLNGNTEVKNVTSLAVFRFINTLQNRGKFEYREIPESVSIKAGQTQGVAEFKLVITIPFAMFDQIGATQTNICTWLFNSFQLTYKNEPQEVCFKSMLARAQGASDDEGAATLSFANTYVNCSSKYWITSEIQANTQEEFLSQMGNLYVQKVISKGFSGGGKGQYIELTPNLWIKDFIIVFRNSQTNERLDGMIDRIKIADGNNILVDTTPEILKNEMLQKFSLSQMLFGKELSDSPDGKGVFYGVYHIASNYFGDMNNSLVFMSFNQMRLTIDFNDKFASVLNGATEEILVEVYQNYEDSPQLLQQVALAEANRTAQAQG</sequence>
<dbReference type="RefSeq" id="WP_343353660.1">
    <property type="nucleotide sequence ID" value="NZ_CP145316.1"/>
</dbReference>
<reference evidence="1 2" key="1">
    <citation type="submission" date="2024-02" db="EMBL/GenBank/DDBJ databases">
        <title>Genome and pathogenicity analysis of Helicobacter mastomyrinus isolated from mice.</title>
        <authorList>
            <person name="Zhu L."/>
        </authorList>
    </citation>
    <scope>NUCLEOTIDE SEQUENCE [LARGE SCALE GENOMIC DNA]</scope>
    <source>
        <strain evidence="1 2">Hm-17</strain>
    </source>
</reference>
<evidence type="ECO:0000313" key="1">
    <source>
        <dbReference type="EMBL" id="XAM18175.1"/>
    </source>
</evidence>
<protein>
    <recommendedName>
        <fullName evidence="3">Phage tail protein</fullName>
    </recommendedName>
</protein>
<dbReference type="Proteomes" id="UP001434737">
    <property type="component" value="Chromosome"/>
</dbReference>
<keyword evidence="2" id="KW-1185">Reference proteome</keyword>
<evidence type="ECO:0000313" key="2">
    <source>
        <dbReference type="Proteomes" id="UP001434737"/>
    </source>
</evidence>
<evidence type="ECO:0008006" key="3">
    <source>
        <dbReference type="Google" id="ProtNLM"/>
    </source>
</evidence>
<proteinExistence type="predicted"/>
<gene>
    <name evidence="1" type="ORF">V3I05_00325</name>
</gene>